<keyword evidence="2" id="KW-1185">Reference proteome</keyword>
<dbReference type="EMBL" id="JAGEVG010000002">
    <property type="protein sequence ID" value="MBO3097222.1"/>
    <property type="molecule type" value="Genomic_DNA"/>
</dbReference>
<name>A0ABS3SQJ1_9FLAO</name>
<comment type="caution">
    <text evidence="1">The sequence shown here is derived from an EMBL/GenBank/DDBJ whole genome shotgun (WGS) entry which is preliminary data.</text>
</comment>
<proteinExistence type="predicted"/>
<sequence length="674" mass="77778">MKKTAYFLIVIAFNWANAQDYRFGKVSIDELQETAYPGDSEANAAILYLNQKTYYDFVQSEGFIQVTEVYKRIKIYNKDGFNWATEEIQLRDDGSKRESVVSLKAVTYTLENGKIEATKLKKDGIFDERNNKFWKTSKFTMPNIKDGCVLEFEYKTTSPYINIDDLNLQYGIPIKELDMYVRIPEYFNFNRYVNPRATYIPKIKEYEVSRTEHIQFSGKDSNPSRGQVTAGKSNFSNEKLEFKEMKTEIRLSKVPALKNEVYVSNLNTYRTKLIWEHVYSKDLRGLITTYSTNWDEVTKTIFNDSDFGTQLKQTNYFEEDISGLIKGVTNDSEKINLIYNFVKSKVKWNGYNGYTTDNGVKKAYKEGVGNVADINLMLTAMLCYAKINANPMLVSTRSNDIPVFPATGGFNYVVSAVELLNDVILLDATDKFSTPNVLPERAINWQGRIIRESGTSEWFDLSPKETAKENTSLNLKINDDLSIDGKVRGQMTSFAAKNFRSKYENFNTEEKLMALEKDKGEIEVSNYEVTDMDVLDNPIMYVYDYNLKNGIEQIGDKVFLTPMLFFAPKENPFKGDKREYPIDFVYPFNDRYTINVIIPDGYVVESIPESSVVQFQENAGEFKYIAKANGKMLLFLISLDLNQSLILPDEYDDFKQFYQLMTEKQTEKVVLKKI</sequence>
<dbReference type="Gene3D" id="2.60.40.3140">
    <property type="match status" value="1"/>
</dbReference>
<evidence type="ECO:0000313" key="2">
    <source>
        <dbReference type="Proteomes" id="UP000681315"/>
    </source>
</evidence>
<dbReference type="RefSeq" id="WP_208232282.1">
    <property type="nucleotide sequence ID" value="NZ_JAGEVG010000002.1"/>
</dbReference>
<protein>
    <submittedName>
        <fullName evidence="1">DUF3857 domain-containing protein</fullName>
    </submittedName>
</protein>
<organism evidence="1 2">
    <name type="scientific">Gelidibacter pelagius</name>
    <dbReference type="NCBI Taxonomy" id="2819985"/>
    <lineage>
        <taxon>Bacteria</taxon>
        <taxon>Pseudomonadati</taxon>
        <taxon>Bacteroidota</taxon>
        <taxon>Flavobacteriia</taxon>
        <taxon>Flavobacteriales</taxon>
        <taxon>Flavobacteriaceae</taxon>
        <taxon>Gelidibacter</taxon>
    </lineage>
</organism>
<evidence type="ECO:0000313" key="1">
    <source>
        <dbReference type="EMBL" id="MBO3097222.1"/>
    </source>
</evidence>
<dbReference type="Gene3D" id="3.10.620.30">
    <property type="match status" value="1"/>
</dbReference>
<accession>A0ABS3SQJ1</accession>
<gene>
    <name evidence="1" type="ORF">J4051_03005</name>
</gene>
<dbReference type="Gene3D" id="2.60.120.1130">
    <property type="match status" value="1"/>
</dbReference>
<reference evidence="1 2" key="1">
    <citation type="submission" date="2021-03" db="EMBL/GenBank/DDBJ databases">
        <title>Gelidibacter sp. nov., isolated from costal sediment.</title>
        <authorList>
            <person name="Lun K.-Y."/>
        </authorList>
    </citation>
    <scope>NUCLEOTIDE SEQUENCE [LARGE SCALE GENOMIC DNA]</scope>
    <source>
        <strain evidence="1 2">DF109</strain>
    </source>
</reference>
<dbReference type="Proteomes" id="UP000681315">
    <property type="component" value="Unassembled WGS sequence"/>
</dbReference>